<feature type="coiled-coil region" evidence="1">
    <location>
        <begin position="37"/>
        <end position="64"/>
    </location>
</feature>
<protein>
    <submittedName>
        <fullName evidence="2">CRISPR-associated Csy1 family protein</fullName>
    </submittedName>
</protein>
<reference evidence="2 3" key="1">
    <citation type="submission" date="2019-03" db="EMBL/GenBank/DDBJ databases">
        <title>Genomic Encyclopedia of Type Strains, Phase IV (KMG-IV): sequencing the most valuable type-strain genomes for metagenomic binning, comparative biology and taxonomic classification.</title>
        <authorList>
            <person name="Goeker M."/>
        </authorList>
    </citation>
    <scope>NUCLEOTIDE SEQUENCE [LARGE SCALE GENOMIC DNA]</scope>
    <source>
        <strain evidence="2 3">DSM 24984</strain>
    </source>
</reference>
<keyword evidence="1" id="KW-0175">Coiled coil</keyword>
<dbReference type="AlphaFoldDB" id="A0A4R1K814"/>
<proteinExistence type="predicted"/>
<sequence>MPQKEDEVIRTLREFIEWFIGERLKPKLEEIEKQMKKESTPEALQKLEEKAEKLKDEYSREKWLASAAKRASQIKVATHIPKFTHSSAKASPVYYSDKPDTAYIGTHTLRDIQPDVSGNAAALDVFSFLRQEYEGKTILLHMEERTPEIIAALSDNKEEANEWIDGFLTVKEISSPSSHTLMKQVFFPLEDGTYHLLSPVFPSSMFHYVHEQVRTARYSEETKAAKEARKKGLPHESGYIEFPHTSVVAYGGTKPQNVSQLNSVRGGSNVLLPSLPPKWDSKKAAPIHNASAFTYQFRQRTYVKESLSQLNRLLWHENNNIDIRLEREELIRNIADELITIFYEMASLFESGWSKDPKCRLNSAEKLWLDPPSEEDTERFQLYKDGYWCREVAKSFAKWLNKEIYKIHKGKKEVGENEFREWKNIAEEVLKELIEEHSYA</sequence>
<keyword evidence="3" id="KW-1185">Reference proteome</keyword>
<gene>
    <name evidence="2" type="ORF">C8D98_1309</name>
</gene>
<accession>A0A4R1K814</accession>
<comment type="caution">
    <text evidence="2">The sequence shown here is derived from an EMBL/GenBank/DDBJ whole genome shotgun (WGS) entry which is preliminary data.</text>
</comment>
<dbReference type="EMBL" id="SMGG01000004">
    <property type="protein sequence ID" value="TCK60436.1"/>
    <property type="molecule type" value="Genomic_DNA"/>
</dbReference>
<organism evidence="2 3">
    <name type="scientific">Seleniivibrio woodruffii</name>
    <dbReference type="NCBI Taxonomy" id="1078050"/>
    <lineage>
        <taxon>Bacteria</taxon>
        <taxon>Pseudomonadati</taxon>
        <taxon>Deferribacterota</taxon>
        <taxon>Deferribacteres</taxon>
        <taxon>Deferribacterales</taxon>
        <taxon>Geovibrionaceae</taxon>
        <taxon>Seleniivibrio</taxon>
    </lineage>
</organism>
<evidence type="ECO:0000313" key="2">
    <source>
        <dbReference type="EMBL" id="TCK60436.1"/>
    </source>
</evidence>
<evidence type="ECO:0000256" key="1">
    <source>
        <dbReference type="SAM" id="Coils"/>
    </source>
</evidence>
<dbReference type="Proteomes" id="UP000294614">
    <property type="component" value="Unassembled WGS sequence"/>
</dbReference>
<dbReference type="Pfam" id="PF09611">
    <property type="entry name" value="Cas_Csy1"/>
    <property type="match status" value="1"/>
</dbReference>
<dbReference type="RefSeq" id="WP_165871220.1">
    <property type="nucleotide sequence ID" value="NZ_SMGG01000004.1"/>
</dbReference>
<evidence type="ECO:0000313" key="3">
    <source>
        <dbReference type="Proteomes" id="UP000294614"/>
    </source>
</evidence>
<dbReference type="InterPro" id="IPR013397">
    <property type="entry name" value="CRISPR-assoc_prot_Csy1"/>
</dbReference>
<dbReference type="NCBIfam" id="TIGR02564">
    <property type="entry name" value="cas_Csy1"/>
    <property type="match status" value="1"/>
</dbReference>
<name>A0A4R1K814_9BACT</name>